<feature type="domain" description="AMP-binding enzyme C-terminal" evidence="4">
    <location>
        <begin position="457"/>
        <end position="535"/>
    </location>
</feature>
<dbReference type="RefSeq" id="WP_097374312.1">
    <property type="nucleotide sequence ID" value="NZ_CP021405.1"/>
</dbReference>
<dbReference type="KEGG" id="cmag:CBW24_15510"/>
<dbReference type="InterPro" id="IPR000873">
    <property type="entry name" value="AMP-dep_synth/lig_dom"/>
</dbReference>
<dbReference type="Pfam" id="PF00501">
    <property type="entry name" value="AMP-binding"/>
    <property type="match status" value="1"/>
</dbReference>
<dbReference type="OrthoDB" id="9803968at2"/>
<evidence type="ECO:0000313" key="6">
    <source>
        <dbReference type="Proteomes" id="UP000219050"/>
    </source>
</evidence>
<dbReference type="Pfam" id="PF13193">
    <property type="entry name" value="AMP-binding_C"/>
    <property type="match status" value="1"/>
</dbReference>
<dbReference type="InterPro" id="IPR045851">
    <property type="entry name" value="AMP-bd_C_sf"/>
</dbReference>
<evidence type="ECO:0000256" key="2">
    <source>
        <dbReference type="ARBA" id="ARBA00022598"/>
    </source>
</evidence>
<name>A0A291M3Y0_9RHOB</name>
<dbReference type="EMBL" id="CP021405">
    <property type="protein sequence ID" value="ATI43557.1"/>
    <property type="molecule type" value="Genomic_DNA"/>
</dbReference>
<feature type="domain" description="AMP-dependent synthetase/ligase" evidence="3">
    <location>
        <begin position="32"/>
        <end position="406"/>
    </location>
</feature>
<dbReference type="InterPro" id="IPR025110">
    <property type="entry name" value="AMP-bd_C"/>
</dbReference>
<evidence type="ECO:0000313" key="5">
    <source>
        <dbReference type="EMBL" id="ATI43557.1"/>
    </source>
</evidence>
<dbReference type="InterPro" id="IPR020845">
    <property type="entry name" value="AMP-binding_CS"/>
</dbReference>
<comment type="pathway">
    <text evidence="1">Siderophore biosynthesis.</text>
</comment>
<dbReference type="InterPro" id="IPR050237">
    <property type="entry name" value="ATP-dep_AMP-bd_enzyme"/>
</dbReference>
<sequence>MQPITQTWPADLAARYRALGYWRGETFADLLRTRAAAHPARIAITAGARSWSYGDLLIRSERLAAGLLARGLRPGDRVLVQMGNVPEFFQTSFALFLAGMIPVFTLPAHRRTELEHLAARSEAAAIVTEARIAGFDHAAQAHALAADLPALRHVIVAETGAALTGDASGLTHAEHAPSAPPSALPASRPASVAFLQISGGSTGLSKLIPRTHDDYIYTLRESARICGLDAQAVYLAVLPVAHNFTMSSPGCFGALYAGGRVVLAPTPAPEPCLRLIAQEGVTIAALVPPLALKWLDTAERLREAGRLPDLSCLRVVQVGGAKFLPASARRVTPVLGCTLQQVFGMAEGLVNYTRLDDAPDLITETQGRPISPDDEIRVVDDADRPVAPGTPGHLLTRGPYTIRAYHAEPAANARSFTADGFYRTGDIVQELPSGHLVVQGRATDHINRAGEKISAEEIENHLIAHPAVLDAVVVSVPDPHLGERSCAFVLPRPEAETPPDAPALRRFMRGRDIAAFKIPDEIRVVTTLDTTAVGKISRRDLRAALARDAALV</sequence>
<dbReference type="Gene3D" id="3.40.50.980">
    <property type="match status" value="2"/>
</dbReference>
<dbReference type="PROSITE" id="PS00455">
    <property type="entry name" value="AMP_BINDING"/>
    <property type="match status" value="1"/>
</dbReference>
<gene>
    <name evidence="5" type="primary">entE</name>
    <name evidence="5" type="ORF">CBW24_15510</name>
</gene>
<dbReference type="Gene3D" id="2.30.38.10">
    <property type="entry name" value="Luciferase, Domain 3"/>
    <property type="match status" value="1"/>
</dbReference>
<accession>A0A291M3Y0</accession>
<keyword evidence="5" id="KW-0614">Plasmid</keyword>
<keyword evidence="2 5" id="KW-0436">Ligase</keyword>
<keyword evidence="6" id="KW-1185">Reference proteome</keyword>
<dbReference type="Gene3D" id="3.30.300.30">
    <property type="match status" value="1"/>
</dbReference>
<evidence type="ECO:0000259" key="3">
    <source>
        <dbReference type="Pfam" id="PF00501"/>
    </source>
</evidence>
<geneLocation type="plasmid" evidence="6">
    <name>pdy25-a</name>
</geneLocation>
<dbReference type="SUPFAM" id="SSF56801">
    <property type="entry name" value="Acetyl-CoA synthetase-like"/>
    <property type="match status" value="1"/>
</dbReference>
<dbReference type="AlphaFoldDB" id="A0A291M3Y0"/>
<dbReference type="PANTHER" id="PTHR43767:SF10">
    <property type="entry name" value="SURFACTIN SYNTHASE SUBUNIT 1"/>
    <property type="match status" value="1"/>
</dbReference>
<protein>
    <submittedName>
        <fullName evidence="5">2,3-dihydroxybenzoate-AMP ligase</fullName>
    </submittedName>
</protein>
<proteinExistence type="predicted"/>
<dbReference type="Proteomes" id="UP000219050">
    <property type="component" value="Plasmid pDY25-A"/>
</dbReference>
<evidence type="ECO:0000259" key="4">
    <source>
        <dbReference type="Pfam" id="PF13193"/>
    </source>
</evidence>
<reference evidence="5 6" key="1">
    <citation type="submission" date="2017-05" db="EMBL/GenBank/DDBJ databases">
        <title>Comparative genomic and metabolic analysis of manganese-oxidizing mechanisms in Celeribater manganoxidans DY25T: its adaption to the environment of polymetallic nodule.</title>
        <authorList>
            <person name="Wang X."/>
        </authorList>
    </citation>
    <scope>NUCLEOTIDE SEQUENCE [LARGE SCALE GENOMIC DNA]</scope>
    <source>
        <strain evidence="5 6">DY25</strain>
        <plasmid evidence="6">pdy25-a</plasmid>
    </source>
</reference>
<evidence type="ECO:0000256" key="1">
    <source>
        <dbReference type="ARBA" id="ARBA00004924"/>
    </source>
</evidence>
<organism evidence="5 6">
    <name type="scientific">Pacificitalea manganoxidans</name>
    <dbReference type="NCBI Taxonomy" id="1411902"/>
    <lineage>
        <taxon>Bacteria</taxon>
        <taxon>Pseudomonadati</taxon>
        <taxon>Pseudomonadota</taxon>
        <taxon>Alphaproteobacteria</taxon>
        <taxon>Rhodobacterales</taxon>
        <taxon>Paracoccaceae</taxon>
        <taxon>Pacificitalea</taxon>
    </lineage>
</organism>
<dbReference type="PANTHER" id="PTHR43767">
    <property type="entry name" value="LONG-CHAIN-FATTY-ACID--COA LIGASE"/>
    <property type="match status" value="1"/>
</dbReference>
<dbReference type="FunFam" id="2.30.38.10:FF:000003">
    <property type="entry name" value="Vibriobactin-specific 2,3-dihydroxybenzoate-AMP ligase"/>
    <property type="match status" value="1"/>
</dbReference>
<dbReference type="GO" id="GO:0016877">
    <property type="term" value="F:ligase activity, forming carbon-sulfur bonds"/>
    <property type="evidence" value="ECO:0007669"/>
    <property type="project" value="UniProtKB-ARBA"/>
</dbReference>